<feature type="non-terminal residue" evidence="1">
    <location>
        <position position="229"/>
    </location>
</feature>
<dbReference type="HOGENOM" id="CLU_1061909_0_0_1"/>
<proteinExistence type="predicted"/>
<evidence type="ECO:0000313" key="1">
    <source>
        <dbReference type="EMBL" id="KDR68473.1"/>
    </source>
</evidence>
<organism evidence="1 2">
    <name type="scientific">Galerina marginata (strain CBS 339.88)</name>
    <dbReference type="NCBI Taxonomy" id="685588"/>
    <lineage>
        <taxon>Eukaryota</taxon>
        <taxon>Fungi</taxon>
        <taxon>Dikarya</taxon>
        <taxon>Basidiomycota</taxon>
        <taxon>Agaricomycotina</taxon>
        <taxon>Agaricomycetes</taxon>
        <taxon>Agaricomycetidae</taxon>
        <taxon>Agaricales</taxon>
        <taxon>Agaricineae</taxon>
        <taxon>Strophariaceae</taxon>
        <taxon>Galerina</taxon>
    </lineage>
</organism>
<gene>
    <name evidence="1" type="ORF">GALMADRAFT_44036</name>
</gene>
<dbReference type="EMBL" id="KL142408">
    <property type="protein sequence ID" value="KDR68473.1"/>
    <property type="molecule type" value="Genomic_DNA"/>
</dbReference>
<dbReference type="STRING" id="685588.A0A067SP05"/>
<sequence length="229" mass="26233">MMPYTAHLVYTASHTICSGGHLFPTSTMRYTMLGLMHTFILSNFISNTNHVPTRVLLCRMAVFYYQGLVLEKYNQDEDASAHLFPLESFSSILDLIAFCNTIIFINVLDFQTYQYPSRSSNIDIDDIESLSYERLASIEAYDYNAVVAIDRQRYQYARGLAYALLDWLFKAVDIVDVRTGEVVEDPFSTLWIPYISQQASALLNYKRLAEKKKLEGAPGCTLPFLKRQI</sequence>
<dbReference type="OrthoDB" id="3270451at2759"/>
<reference evidence="2" key="1">
    <citation type="journal article" date="2014" name="Proc. Natl. Acad. Sci. U.S.A.">
        <title>Extensive sampling of basidiomycete genomes demonstrates inadequacy of the white-rot/brown-rot paradigm for wood decay fungi.</title>
        <authorList>
            <person name="Riley R."/>
            <person name="Salamov A.A."/>
            <person name="Brown D.W."/>
            <person name="Nagy L.G."/>
            <person name="Floudas D."/>
            <person name="Held B.W."/>
            <person name="Levasseur A."/>
            <person name="Lombard V."/>
            <person name="Morin E."/>
            <person name="Otillar R."/>
            <person name="Lindquist E.A."/>
            <person name="Sun H."/>
            <person name="LaButti K.M."/>
            <person name="Schmutz J."/>
            <person name="Jabbour D."/>
            <person name="Luo H."/>
            <person name="Baker S.E."/>
            <person name="Pisabarro A.G."/>
            <person name="Walton J.D."/>
            <person name="Blanchette R.A."/>
            <person name="Henrissat B."/>
            <person name="Martin F."/>
            <person name="Cullen D."/>
            <person name="Hibbett D.S."/>
            <person name="Grigoriev I.V."/>
        </authorList>
    </citation>
    <scope>NUCLEOTIDE SEQUENCE [LARGE SCALE GENOMIC DNA]</scope>
    <source>
        <strain evidence="2">CBS 339.88</strain>
    </source>
</reference>
<protein>
    <submittedName>
        <fullName evidence="1">Uncharacterized protein</fullName>
    </submittedName>
</protein>
<evidence type="ECO:0000313" key="2">
    <source>
        <dbReference type="Proteomes" id="UP000027222"/>
    </source>
</evidence>
<accession>A0A067SP05</accession>
<name>A0A067SP05_GALM3</name>
<dbReference type="Proteomes" id="UP000027222">
    <property type="component" value="Unassembled WGS sequence"/>
</dbReference>
<dbReference type="AlphaFoldDB" id="A0A067SP05"/>
<keyword evidence="2" id="KW-1185">Reference proteome</keyword>